<keyword evidence="4" id="KW-0804">Transcription</keyword>
<dbReference type="Pfam" id="PF00455">
    <property type="entry name" value="DeoRC"/>
    <property type="match status" value="1"/>
</dbReference>
<dbReference type="PROSITE" id="PS51000">
    <property type="entry name" value="HTH_DEOR_2"/>
    <property type="match status" value="1"/>
</dbReference>
<gene>
    <name evidence="7" type="ORF">SAMN04488570_3386</name>
</gene>
<dbReference type="InterPro" id="IPR036390">
    <property type="entry name" value="WH_DNA-bd_sf"/>
</dbReference>
<accession>A0A1H1X618</accession>
<dbReference type="SUPFAM" id="SSF100950">
    <property type="entry name" value="NagB/RpiA/CoA transferase-like"/>
    <property type="match status" value="1"/>
</dbReference>
<evidence type="ECO:0000313" key="7">
    <source>
        <dbReference type="EMBL" id="SDT04758.1"/>
    </source>
</evidence>
<keyword evidence="8" id="KW-1185">Reference proteome</keyword>
<keyword evidence="2" id="KW-0678">Repressor</keyword>
<dbReference type="InterPro" id="IPR014036">
    <property type="entry name" value="DeoR-like_C"/>
</dbReference>
<proteinExistence type="predicted"/>
<dbReference type="GO" id="GO:0003677">
    <property type="term" value="F:DNA binding"/>
    <property type="evidence" value="ECO:0007669"/>
    <property type="project" value="UniProtKB-KW"/>
</dbReference>
<sequence>MEADERQRQILALARHDGRVEVARLADDLHVAPETVRRDLRQLVERGMLHRVHGGAHPVEGVGYESDVDQRKSSMVAEKRRIATAAAARLEGAESVYIDEGVTPQLVAEAIALAHPADARLTVVTSSLLAAGTLAPYPHITVVLLGGRLRGLTMATVDHWATRMLKELVIDLAYLGANGISREHGLTTPDPAVAAVKSQVVASARRRIFVGVHTKFNVSSFCRFADLPDFEALVTDTGVSAADAHRFGVMGPHVIRA</sequence>
<dbReference type="PRINTS" id="PR00037">
    <property type="entry name" value="HTHLACR"/>
</dbReference>
<dbReference type="Proteomes" id="UP000198859">
    <property type="component" value="Chromosome I"/>
</dbReference>
<evidence type="ECO:0000313" key="8">
    <source>
        <dbReference type="Proteomes" id="UP000198859"/>
    </source>
</evidence>
<dbReference type="OrthoDB" id="7688673at2"/>
<evidence type="ECO:0000256" key="4">
    <source>
        <dbReference type="ARBA" id="ARBA00023163"/>
    </source>
</evidence>
<evidence type="ECO:0000256" key="1">
    <source>
        <dbReference type="ARBA" id="ARBA00021390"/>
    </source>
</evidence>
<dbReference type="InterPro" id="IPR037171">
    <property type="entry name" value="NagB/RpiA_transferase-like"/>
</dbReference>
<dbReference type="PANTHER" id="PTHR30363">
    <property type="entry name" value="HTH-TYPE TRANSCRIPTIONAL REGULATOR SRLR-RELATED"/>
    <property type="match status" value="1"/>
</dbReference>
<keyword evidence="7" id="KW-0238">DNA-binding</keyword>
<evidence type="ECO:0000256" key="5">
    <source>
        <dbReference type="ARBA" id="ARBA00024937"/>
    </source>
</evidence>
<protein>
    <recommendedName>
        <fullName evidence="1">Lactose phosphotransferase system repressor</fullName>
    </recommendedName>
</protein>
<comment type="function">
    <text evidence="5">Repressor of the lactose catabolism operon. Galactose-6-phosphate is the inducer.</text>
</comment>
<dbReference type="InterPro" id="IPR036388">
    <property type="entry name" value="WH-like_DNA-bd_sf"/>
</dbReference>
<reference evidence="8" key="1">
    <citation type="submission" date="2016-10" db="EMBL/GenBank/DDBJ databases">
        <authorList>
            <person name="Varghese N."/>
            <person name="Submissions S."/>
        </authorList>
    </citation>
    <scope>NUCLEOTIDE SEQUENCE [LARGE SCALE GENOMIC DNA]</scope>
    <source>
        <strain evidence="8">DSM 22127</strain>
    </source>
</reference>
<dbReference type="SUPFAM" id="SSF46785">
    <property type="entry name" value="Winged helix' DNA-binding domain"/>
    <property type="match status" value="1"/>
</dbReference>
<evidence type="ECO:0000256" key="2">
    <source>
        <dbReference type="ARBA" id="ARBA00022491"/>
    </source>
</evidence>
<dbReference type="AlphaFoldDB" id="A0A1H1X618"/>
<name>A0A1H1X618_9ACTN</name>
<feature type="domain" description="HTH deoR-type" evidence="6">
    <location>
        <begin position="3"/>
        <end position="58"/>
    </location>
</feature>
<evidence type="ECO:0000259" key="6">
    <source>
        <dbReference type="PROSITE" id="PS51000"/>
    </source>
</evidence>
<dbReference type="SMART" id="SM00420">
    <property type="entry name" value="HTH_DEOR"/>
    <property type="match status" value="1"/>
</dbReference>
<evidence type="ECO:0000256" key="3">
    <source>
        <dbReference type="ARBA" id="ARBA00023015"/>
    </source>
</evidence>
<dbReference type="GO" id="GO:0003700">
    <property type="term" value="F:DNA-binding transcription factor activity"/>
    <property type="evidence" value="ECO:0007669"/>
    <property type="project" value="InterPro"/>
</dbReference>
<organism evidence="7 8">
    <name type="scientific">Nocardioides scoriae</name>
    <dbReference type="NCBI Taxonomy" id="642780"/>
    <lineage>
        <taxon>Bacteria</taxon>
        <taxon>Bacillati</taxon>
        <taxon>Actinomycetota</taxon>
        <taxon>Actinomycetes</taxon>
        <taxon>Propionibacteriales</taxon>
        <taxon>Nocardioidaceae</taxon>
        <taxon>Nocardioides</taxon>
    </lineage>
</organism>
<dbReference type="Gene3D" id="3.40.50.1360">
    <property type="match status" value="1"/>
</dbReference>
<dbReference type="Gene3D" id="1.10.10.10">
    <property type="entry name" value="Winged helix-like DNA-binding domain superfamily/Winged helix DNA-binding domain"/>
    <property type="match status" value="1"/>
</dbReference>
<dbReference type="Pfam" id="PF08220">
    <property type="entry name" value="HTH_DeoR"/>
    <property type="match status" value="1"/>
</dbReference>
<keyword evidence="3" id="KW-0805">Transcription regulation</keyword>
<dbReference type="STRING" id="642780.SAMN04488570_3386"/>
<dbReference type="SMART" id="SM01134">
    <property type="entry name" value="DeoRC"/>
    <property type="match status" value="1"/>
</dbReference>
<dbReference type="EMBL" id="LT629757">
    <property type="protein sequence ID" value="SDT04758.1"/>
    <property type="molecule type" value="Genomic_DNA"/>
</dbReference>
<dbReference type="InterPro" id="IPR001034">
    <property type="entry name" value="DeoR_HTH"/>
</dbReference>
<dbReference type="RefSeq" id="WP_091732097.1">
    <property type="nucleotide sequence ID" value="NZ_LT629757.1"/>
</dbReference>
<dbReference type="PANTHER" id="PTHR30363:SF4">
    <property type="entry name" value="GLYCEROL-3-PHOSPHATE REGULON REPRESSOR"/>
    <property type="match status" value="1"/>
</dbReference>
<dbReference type="InterPro" id="IPR050313">
    <property type="entry name" value="Carb_Metab_HTH_regulators"/>
</dbReference>